<dbReference type="PANTHER" id="PTHR11017">
    <property type="entry name" value="LEUCINE-RICH REPEAT-CONTAINING PROTEIN"/>
    <property type="match status" value="1"/>
</dbReference>
<dbReference type="SMART" id="SM00382">
    <property type="entry name" value="AAA"/>
    <property type="match status" value="1"/>
</dbReference>
<dbReference type="InterPro" id="IPR027417">
    <property type="entry name" value="P-loop_NTPase"/>
</dbReference>
<dbReference type="SMART" id="SM00255">
    <property type="entry name" value="TIR"/>
    <property type="match status" value="1"/>
</dbReference>
<dbReference type="InterPro" id="IPR003593">
    <property type="entry name" value="AAA+_ATPase"/>
</dbReference>
<dbReference type="InterPro" id="IPR058192">
    <property type="entry name" value="WHD_ROQ1-like"/>
</dbReference>
<dbReference type="InterPro" id="IPR000157">
    <property type="entry name" value="TIR_dom"/>
</dbReference>
<dbReference type="InterPro" id="IPR044974">
    <property type="entry name" value="Disease_R_plants"/>
</dbReference>
<dbReference type="Gene3D" id="3.40.50.300">
    <property type="entry name" value="P-loop containing nucleotide triphosphate hydrolases"/>
    <property type="match status" value="1"/>
</dbReference>
<dbReference type="AlphaFoldDB" id="A0A445GJ92"/>
<dbReference type="SUPFAM" id="SSF52058">
    <property type="entry name" value="L domain-like"/>
    <property type="match status" value="1"/>
</dbReference>
<dbReference type="Gene3D" id="3.80.10.10">
    <property type="entry name" value="Ribonuclease Inhibitor"/>
    <property type="match status" value="1"/>
</dbReference>
<evidence type="ECO:0000256" key="4">
    <source>
        <dbReference type="ARBA" id="ARBA00023027"/>
    </source>
</evidence>
<evidence type="ECO:0000313" key="6">
    <source>
        <dbReference type="EMBL" id="RZB61298.1"/>
    </source>
</evidence>
<dbReference type="Pfam" id="PF23282">
    <property type="entry name" value="WHD_ROQ1"/>
    <property type="match status" value="1"/>
</dbReference>
<keyword evidence="2" id="KW-0677">Repeat</keyword>
<dbReference type="Pfam" id="PF00931">
    <property type="entry name" value="NB-ARC"/>
    <property type="match status" value="1"/>
</dbReference>
<dbReference type="PROSITE" id="PS50104">
    <property type="entry name" value="TIR"/>
    <property type="match status" value="1"/>
</dbReference>
<sequence length="1040" mass="119197">MAERAEPSSSSFADKWNFYDVFLSFRGKDTRQNFTGHLYNSLFKNGILTFIDDKGLRRGEEITPALLNAIKNSRIAIIVFSEDYASSTYCLDELVTILESFKEEEGRSIYPIFYYVDPSQVRHQTGTYSDALAKHEERFQYDIDKVQQWRQALYQAANLSGWHFHGSQPEYKFILKIVKEISEKIDCVPLHVADKPIGLEYAVLAVKSLFGLESDVSMIGIYGIGGIGKTTIARAVYNMSFSKFEGICFLPDIREKAINKHGLVELQEMLLSETLKEKDIKVGHVNKGIQIIKQRLQQKKVLLILDDVDKLEQLKVLAGQYDWFGSGSIIIITTRDKHLLATHEVVKLYEVKPLNDEKSLELFDWHAFKNNKTDPSYVTISNRAVSYACGLPLALEVIGSDLFGKSLNECNSALDKYERIPHEKIHEIFKVSYDGLEENEKGIFLDIACFLNTFKVSYVTQMLHAHGFHPEDGLRVLVDKSLVKIDASGFVRMHDLIRDTGIEIVRQESTVEPGRRSRLWFKEDIVHVLEENTGTDKIEFIKLEGYNNIQVQWNGKAFQKMKNLRILIIENTTFSTGPEHLPNSLRFLDWSCYPSPSLPSDFNPKRVEILKMPESCLKIFQPHKMLESLSIINFKGCKVLTHLPSLREVPLVTFLCLDYCSNLVKIDCSIGFLDKLLTLSAKGCSKLKILAHCIMLTSLEILDLGDCLCLEGFPEVLVKMEKIREICLDNTAIGTLPFSIGNLVGLELLSLEQCKRLIQLPGSIFTLPKVEVIFGFRHWRYLFFEENQDGKELSLEVFPKAILVCHLDPRHYHHLDLYYLYMSPNNVIQVCSPNLYMLCDFDLLFQKLALGVEKDWFRRCRKWSMNFSFRKKFPKIAVCCSIISRLKSVMEMVLILKFSVLINGTMQFSSSCNYIFRTWDPILWCDLECKAEGIFSEHEWNEAEILFELKCPAPSSVEAMWAHNISMEIIDWTLIGVYNQGNIKDDIKFKMPMSTFLLPNGEPPSLPGCLYYVVSHVTDKLVLVVDDGREKGEQEEKIIG</sequence>
<evidence type="ECO:0000256" key="2">
    <source>
        <dbReference type="ARBA" id="ARBA00022737"/>
    </source>
</evidence>
<proteinExistence type="predicted"/>
<evidence type="ECO:0000256" key="1">
    <source>
        <dbReference type="ARBA" id="ARBA00022614"/>
    </source>
</evidence>
<dbReference type="SUPFAM" id="SSF52540">
    <property type="entry name" value="P-loop containing nucleoside triphosphate hydrolases"/>
    <property type="match status" value="1"/>
</dbReference>
<dbReference type="GO" id="GO:0043531">
    <property type="term" value="F:ADP binding"/>
    <property type="evidence" value="ECO:0007669"/>
    <property type="project" value="InterPro"/>
</dbReference>
<dbReference type="PRINTS" id="PR00364">
    <property type="entry name" value="DISEASERSIST"/>
</dbReference>
<comment type="caution">
    <text evidence="6">The sequence shown here is derived from an EMBL/GenBank/DDBJ whole genome shotgun (WGS) entry which is preliminary data.</text>
</comment>
<dbReference type="InterPro" id="IPR058546">
    <property type="entry name" value="RPS4B/Roq1-like_LRR"/>
</dbReference>
<dbReference type="Gene3D" id="1.10.8.430">
    <property type="entry name" value="Helical domain of apoptotic protease-activating factors"/>
    <property type="match status" value="1"/>
</dbReference>
<dbReference type="PANTHER" id="PTHR11017:SF455">
    <property type="entry name" value="NB-ARC DOMAIN PROTEIN"/>
    <property type="match status" value="1"/>
</dbReference>
<dbReference type="GO" id="GO:0006952">
    <property type="term" value="P:defense response"/>
    <property type="evidence" value="ECO:0007669"/>
    <property type="project" value="UniProtKB-KW"/>
</dbReference>
<keyword evidence="4" id="KW-0520">NAD</keyword>
<keyword evidence="7" id="KW-1185">Reference proteome</keyword>
<evidence type="ECO:0000256" key="3">
    <source>
        <dbReference type="ARBA" id="ARBA00022821"/>
    </source>
</evidence>
<dbReference type="InterPro" id="IPR002182">
    <property type="entry name" value="NB-ARC"/>
</dbReference>
<dbReference type="InterPro" id="IPR035897">
    <property type="entry name" value="Toll_tir_struct_dom_sf"/>
</dbReference>
<dbReference type="Proteomes" id="UP000289340">
    <property type="component" value="Chromosome 16"/>
</dbReference>
<evidence type="ECO:0000259" key="5">
    <source>
        <dbReference type="PROSITE" id="PS50104"/>
    </source>
</evidence>
<keyword evidence="3" id="KW-0611">Plant defense</keyword>
<dbReference type="GO" id="GO:0007165">
    <property type="term" value="P:signal transduction"/>
    <property type="evidence" value="ECO:0007669"/>
    <property type="project" value="InterPro"/>
</dbReference>
<dbReference type="SUPFAM" id="SSF52200">
    <property type="entry name" value="Toll/Interleukin receptor TIR domain"/>
    <property type="match status" value="1"/>
</dbReference>
<dbReference type="Gene3D" id="3.40.50.10140">
    <property type="entry name" value="Toll/interleukin-1 receptor homology (TIR) domain"/>
    <property type="match status" value="1"/>
</dbReference>
<dbReference type="Pfam" id="PF01582">
    <property type="entry name" value="TIR"/>
    <property type="match status" value="1"/>
</dbReference>
<accession>A0A445GJ92</accession>
<keyword evidence="1" id="KW-0433">Leucine-rich repeat</keyword>
<dbReference type="InterPro" id="IPR042197">
    <property type="entry name" value="Apaf_helical"/>
</dbReference>
<organism evidence="6 7">
    <name type="scientific">Glycine soja</name>
    <name type="common">Wild soybean</name>
    <dbReference type="NCBI Taxonomy" id="3848"/>
    <lineage>
        <taxon>Eukaryota</taxon>
        <taxon>Viridiplantae</taxon>
        <taxon>Streptophyta</taxon>
        <taxon>Embryophyta</taxon>
        <taxon>Tracheophyta</taxon>
        <taxon>Spermatophyta</taxon>
        <taxon>Magnoliopsida</taxon>
        <taxon>eudicotyledons</taxon>
        <taxon>Gunneridae</taxon>
        <taxon>Pentapetalae</taxon>
        <taxon>rosids</taxon>
        <taxon>fabids</taxon>
        <taxon>Fabales</taxon>
        <taxon>Fabaceae</taxon>
        <taxon>Papilionoideae</taxon>
        <taxon>50 kb inversion clade</taxon>
        <taxon>NPAAA clade</taxon>
        <taxon>indigoferoid/millettioid clade</taxon>
        <taxon>Phaseoleae</taxon>
        <taxon>Glycine</taxon>
        <taxon>Glycine subgen. Soja</taxon>
    </lineage>
</organism>
<feature type="domain" description="TIR" evidence="5">
    <location>
        <begin position="17"/>
        <end position="185"/>
    </location>
</feature>
<evidence type="ECO:0000313" key="7">
    <source>
        <dbReference type="Proteomes" id="UP000289340"/>
    </source>
</evidence>
<dbReference type="InterPro" id="IPR032675">
    <property type="entry name" value="LRR_dom_sf"/>
</dbReference>
<dbReference type="FunFam" id="3.40.50.10140:FF:000007">
    <property type="entry name" value="Disease resistance protein (TIR-NBS-LRR class)"/>
    <property type="match status" value="1"/>
</dbReference>
<gene>
    <name evidence="6" type="ORF">D0Y65_043852</name>
</gene>
<protein>
    <submittedName>
        <fullName evidence="6">TMV resistance protein N isoform A</fullName>
    </submittedName>
</protein>
<name>A0A445GJ92_GLYSO</name>
<reference evidence="6 7" key="1">
    <citation type="submission" date="2018-09" db="EMBL/GenBank/DDBJ databases">
        <title>A high-quality reference genome of wild soybean provides a powerful tool to mine soybean genomes.</title>
        <authorList>
            <person name="Xie M."/>
            <person name="Chung C.Y.L."/>
            <person name="Li M.-W."/>
            <person name="Wong F.-L."/>
            <person name="Chan T.-F."/>
            <person name="Lam H.-M."/>
        </authorList>
    </citation>
    <scope>NUCLEOTIDE SEQUENCE [LARGE SCALE GENOMIC DNA]</scope>
    <source>
        <strain evidence="7">cv. W05</strain>
        <tissue evidence="6">Hypocotyl of etiolated seedlings</tissue>
    </source>
</reference>
<dbReference type="InterPro" id="IPR036390">
    <property type="entry name" value="WH_DNA-bd_sf"/>
</dbReference>
<dbReference type="SUPFAM" id="SSF46785">
    <property type="entry name" value="Winged helix' DNA-binding domain"/>
    <property type="match status" value="1"/>
</dbReference>
<dbReference type="Pfam" id="PF23286">
    <property type="entry name" value="LRR_13"/>
    <property type="match status" value="1"/>
</dbReference>
<dbReference type="EMBL" id="QZWG01000016">
    <property type="protein sequence ID" value="RZB61298.1"/>
    <property type="molecule type" value="Genomic_DNA"/>
</dbReference>
<dbReference type="Gramene" id="XM_028351792.1">
    <property type="protein sequence ID" value="XP_028207593.1"/>
    <property type="gene ID" value="LOC114390878"/>
</dbReference>